<reference evidence="1 2" key="1">
    <citation type="submission" date="2013-11" db="EMBL/GenBank/DDBJ databases">
        <title>The Genome Sequence of Phytophthora parasitica P1569.</title>
        <authorList>
            <consortium name="The Broad Institute Genomics Platform"/>
            <person name="Russ C."/>
            <person name="Tyler B."/>
            <person name="Panabieres F."/>
            <person name="Shan W."/>
            <person name="Tripathy S."/>
            <person name="Grunwald N."/>
            <person name="Machado M."/>
            <person name="Johnson C.S."/>
            <person name="Arredondo F."/>
            <person name="Hong C."/>
            <person name="Coffey M."/>
            <person name="Young S.K."/>
            <person name="Zeng Q."/>
            <person name="Gargeya S."/>
            <person name="Fitzgerald M."/>
            <person name="Abouelleil A."/>
            <person name="Alvarado L."/>
            <person name="Chapman S.B."/>
            <person name="Gainer-Dewar J."/>
            <person name="Goldberg J."/>
            <person name="Griggs A."/>
            <person name="Gujja S."/>
            <person name="Hansen M."/>
            <person name="Howarth C."/>
            <person name="Imamovic A."/>
            <person name="Ireland A."/>
            <person name="Larimer J."/>
            <person name="McCowan C."/>
            <person name="Murphy C."/>
            <person name="Pearson M."/>
            <person name="Poon T.W."/>
            <person name="Priest M."/>
            <person name="Roberts A."/>
            <person name="Saif S."/>
            <person name="Shea T."/>
            <person name="Sykes S."/>
            <person name="Wortman J."/>
            <person name="Nusbaum C."/>
            <person name="Birren B."/>
        </authorList>
    </citation>
    <scope>NUCLEOTIDE SEQUENCE [LARGE SCALE GENOMIC DNA]</scope>
    <source>
        <strain evidence="1 2">P1569</strain>
    </source>
</reference>
<gene>
    <name evidence="1" type="ORF">F443_12642</name>
</gene>
<dbReference type="Proteomes" id="UP000018721">
    <property type="component" value="Unassembled WGS sequence"/>
</dbReference>
<proteinExistence type="predicted"/>
<accession>V9EVT8</accession>
<sequence>RNRQAEGEQENVKWVLEGGLYMTITEVNENTIDVVFDQWSECLNEMHGRELYIDWIRFPVRIEQYVSPARLLSCTIYTGGNVGKLDTGRQFRDYCEVSLLTSVA</sequence>
<keyword evidence="2" id="KW-1185">Reference proteome</keyword>
<feature type="non-terminal residue" evidence="1">
    <location>
        <position position="1"/>
    </location>
</feature>
<dbReference type="EMBL" id="ANIZ01002129">
    <property type="protein sequence ID" value="ETI42197.1"/>
    <property type="molecule type" value="Genomic_DNA"/>
</dbReference>
<evidence type="ECO:0000313" key="1">
    <source>
        <dbReference type="EMBL" id="ETI42197.1"/>
    </source>
</evidence>
<protein>
    <submittedName>
        <fullName evidence="1">Uncharacterized protein</fullName>
    </submittedName>
</protein>
<dbReference type="AlphaFoldDB" id="V9EVT8"/>
<organism evidence="1 2">
    <name type="scientific">Phytophthora nicotianae P1569</name>
    <dbReference type="NCBI Taxonomy" id="1317065"/>
    <lineage>
        <taxon>Eukaryota</taxon>
        <taxon>Sar</taxon>
        <taxon>Stramenopiles</taxon>
        <taxon>Oomycota</taxon>
        <taxon>Peronosporomycetes</taxon>
        <taxon>Peronosporales</taxon>
        <taxon>Peronosporaceae</taxon>
        <taxon>Phytophthora</taxon>
    </lineage>
</organism>
<evidence type="ECO:0000313" key="2">
    <source>
        <dbReference type="Proteomes" id="UP000018721"/>
    </source>
</evidence>
<comment type="caution">
    <text evidence="1">The sequence shown here is derived from an EMBL/GenBank/DDBJ whole genome shotgun (WGS) entry which is preliminary data.</text>
</comment>
<name>V9EVT8_PHYNI</name>
<dbReference type="OrthoDB" id="103238at2759"/>